<gene>
    <name evidence="3" type="ORF">A33Q_2956</name>
</gene>
<dbReference type="Pfam" id="PF13472">
    <property type="entry name" value="Lipase_GDSL_2"/>
    <property type="match status" value="1"/>
</dbReference>
<evidence type="ECO:0000313" key="4">
    <source>
        <dbReference type="Proteomes" id="UP000006073"/>
    </source>
</evidence>
<evidence type="ECO:0000259" key="2">
    <source>
        <dbReference type="Pfam" id="PF13472"/>
    </source>
</evidence>
<dbReference type="RefSeq" id="WP_009033361.1">
    <property type="nucleotide sequence ID" value="NZ_ALWO02000037.1"/>
</dbReference>
<organism evidence="3 4">
    <name type="scientific">Indibacter alkaliphilus (strain CCUG 57479 / KCTC 22604 / LW1)</name>
    <dbReference type="NCBI Taxonomy" id="1189612"/>
    <lineage>
        <taxon>Bacteria</taxon>
        <taxon>Pseudomonadati</taxon>
        <taxon>Bacteroidota</taxon>
        <taxon>Cytophagia</taxon>
        <taxon>Cytophagales</taxon>
        <taxon>Cyclobacteriaceae</taxon>
    </lineage>
</organism>
<dbReference type="STRING" id="1189612.A33Q_2956"/>
<comment type="caution">
    <text evidence="3">The sequence shown here is derived from an EMBL/GenBank/DDBJ whole genome shotgun (WGS) entry which is preliminary data.</text>
</comment>
<dbReference type="SUPFAM" id="SSF52266">
    <property type="entry name" value="SGNH hydrolase"/>
    <property type="match status" value="1"/>
</dbReference>
<feature type="transmembrane region" description="Helical" evidence="1">
    <location>
        <begin position="6"/>
        <end position="23"/>
    </location>
</feature>
<sequence>MWNRLSYFAELVFLIPFLPLLHFEGKRLRKKIKRLKPYSEYLQFGPKSKNPILIIGESTAAGVGASSAEKTIAKQIFELSDKSAEVLNLGKNGLLAKGLNGLLRHGLDKSGWKAQRTIILIGANDCFKFTPPWKFFQELSTFTNLLQKQNGTKDIIIPSIPPVNRFPTIPFVLKIFLGWHRSLLMNELRKLDKQNENVKLLDFGVDYTQEFFAEDGIHPSDLGYEIMAKRIVDNSDILDELLPK</sequence>
<proteinExistence type="predicted"/>
<dbReference type="EMBL" id="ALWO02000037">
    <property type="protein sequence ID" value="EOZ95594.1"/>
    <property type="molecule type" value="Genomic_DNA"/>
</dbReference>
<accession>S2D9Q4</accession>
<dbReference type="AlphaFoldDB" id="S2D9Q4"/>
<name>S2D9Q4_INDAL</name>
<dbReference type="InterPro" id="IPR013830">
    <property type="entry name" value="SGNH_hydro"/>
</dbReference>
<keyword evidence="1" id="KW-0472">Membrane</keyword>
<dbReference type="InterPro" id="IPR036514">
    <property type="entry name" value="SGNH_hydro_sf"/>
</dbReference>
<dbReference type="OrthoDB" id="2810666at2"/>
<evidence type="ECO:0000313" key="3">
    <source>
        <dbReference type="EMBL" id="EOZ95594.1"/>
    </source>
</evidence>
<keyword evidence="4" id="KW-1185">Reference proteome</keyword>
<dbReference type="Gene3D" id="3.40.50.1110">
    <property type="entry name" value="SGNH hydrolase"/>
    <property type="match status" value="1"/>
</dbReference>
<reference evidence="3 4" key="1">
    <citation type="journal article" date="2013" name="Genome Announc.">
        <title>Draft Genome Sequence of Indibacter alkaliphilus Strain LW1T, Isolated from Lonar Lake, a Haloalkaline Lake in the Buldana District of Maharashtra, India.</title>
        <authorList>
            <person name="Singh A."/>
            <person name="Kumar Jangir P."/>
            <person name="Sharma R."/>
            <person name="Singh A."/>
            <person name="Kumar Pinnaka A."/>
            <person name="Shivaji S."/>
        </authorList>
    </citation>
    <scope>NUCLEOTIDE SEQUENCE [LARGE SCALE GENOMIC DNA]</scope>
    <source>
        <strain evidence="4">CCUG 57479 / KCTC 22604 / LW1</strain>
    </source>
</reference>
<keyword evidence="1" id="KW-1133">Transmembrane helix</keyword>
<evidence type="ECO:0000256" key="1">
    <source>
        <dbReference type="SAM" id="Phobius"/>
    </source>
</evidence>
<dbReference type="CDD" id="cd01836">
    <property type="entry name" value="FeeA_FeeB_like"/>
    <property type="match status" value="1"/>
</dbReference>
<keyword evidence="1" id="KW-0812">Transmembrane</keyword>
<dbReference type="GO" id="GO:0016788">
    <property type="term" value="F:hydrolase activity, acting on ester bonds"/>
    <property type="evidence" value="ECO:0007669"/>
    <property type="project" value="UniProtKB-ARBA"/>
</dbReference>
<dbReference type="eggNOG" id="COG2755">
    <property type="taxonomic scope" value="Bacteria"/>
</dbReference>
<protein>
    <submittedName>
        <fullName evidence="3">GDSL-like lipase/acylhydrolase, putative</fullName>
    </submittedName>
</protein>
<feature type="domain" description="SGNH hydrolase-type esterase" evidence="2">
    <location>
        <begin position="55"/>
        <end position="226"/>
    </location>
</feature>
<dbReference type="Proteomes" id="UP000006073">
    <property type="component" value="Unassembled WGS sequence"/>
</dbReference>